<dbReference type="AlphaFoldDB" id="A0A518ARU4"/>
<dbReference type="RefSeq" id="WP_145248629.1">
    <property type="nucleotide sequence ID" value="NZ_CP036278.1"/>
</dbReference>
<dbReference type="Pfam" id="PF02107">
    <property type="entry name" value="FlgH"/>
    <property type="match status" value="1"/>
</dbReference>
<dbReference type="GO" id="GO:0003774">
    <property type="term" value="F:cytoskeletal motor activity"/>
    <property type="evidence" value="ECO:0007669"/>
    <property type="project" value="InterPro"/>
</dbReference>
<accession>A0A518ARU4</accession>
<comment type="function">
    <text evidence="1">Assembles around the rod to form the L-ring and probably protects the motor/basal body from shearing forces during rotation.</text>
</comment>
<gene>
    <name evidence="9" type="ORF">Pan181_36610</name>
</gene>
<dbReference type="KEGG" id="amuc:Pan181_36610"/>
<protein>
    <submittedName>
        <fullName evidence="9">Flagellar basal body L-ring protein</fullName>
    </submittedName>
</protein>
<evidence type="ECO:0000256" key="8">
    <source>
        <dbReference type="ARBA" id="ARBA00023237"/>
    </source>
</evidence>
<evidence type="ECO:0000256" key="5">
    <source>
        <dbReference type="ARBA" id="ARBA00022729"/>
    </source>
</evidence>
<keyword evidence="7" id="KW-0975">Bacterial flagellum</keyword>
<evidence type="ECO:0000256" key="7">
    <source>
        <dbReference type="ARBA" id="ARBA00023143"/>
    </source>
</evidence>
<dbReference type="Proteomes" id="UP000315750">
    <property type="component" value="Chromosome"/>
</dbReference>
<organism evidence="9 10">
    <name type="scientific">Aeoliella mucimassa</name>
    <dbReference type="NCBI Taxonomy" id="2527972"/>
    <lineage>
        <taxon>Bacteria</taxon>
        <taxon>Pseudomonadati</taxon>
        <taxon>Planctomycetota</taxon>
        <taxon>Planctomycetia</taxon>
        <taxon>Pirellulales</taxon>
        <taxon>Lacipirellulaceae</taxon>
        <taxon>Aeoliella</taxon>
    </lineage>
</organism>
<evidence type="ECO:0000256" key="1">
    <source>
        <dbReference type="ARBA" id="ARBA00002591"/>
    </source>
</evidence>
<dbReference type="OrthoDB" id="252240at2"/>
<evidence type="ECO:0000256" key="4">
    <source>
        <dbReference type="ARBA" id="ARBA00006929"/>
    </source>
</evidence>
<keyword evidence="9" id="KW-0969">Cilium</keyword>
<proteinExistence type="inferred from homology"/>
<dbReference type="EMBL" id="CP036278">
    <property type="protein sequence ID" value="QDU57445.1"/>
    <property type="molecule type" value="Genomic_DNA"/>
</dbReference>
<comment type="similarity">
    <text evidence="4">Belongs to the FlgH family.</text>
</comment>
<evidence type="ECO:0000256" key="3">
    <source>
        <dbReference type="ARBA" id="ARBA00004442"/>
    </source>
</evidence>
<evidence type="ECO:0000256" key="6">
    <source>
        <dbReference type="ARBA" id="ARBA00023136"/>
    </source>
</evidence>
<keyword evidence="6" id="KW-0472">Membrane</keyword>
<dbReference type="GO" id="GO:0009279">
    <property type="term" value="C:cell outer membrane"/>
    <property type="evidence" value="ECO:0007669"/>
    <property type="project" value="UniProtKB-SubCell"/>
</dbReference>
<keyword evidence="8" id="KW-0998">Cell outer membrane</keyword>
<comment type="subcellular location">
    <subcellularLocation>
        <location evidence="2">Bacterial flagellum basal body</location>
    </subcellularLocation>
    <subcellularLocation>
        <location evidence="3">Cell outer membrane</location>
    </subcellularLocation>
</comment>
<keyword evidence="9" id="KW-0966">Cell projection</keyword>
<keyword evidence="10" id="KW-1185">Reference proteome</keyword>
<dbReference type="PANTHER" id="PTHR34933">
    <property type="entry name" value="FLAGELLAR L-RING PROTEIN"/>
    <property type="match status" value="1"/>
</dbReference>
<name>A0A518ARU4_9BACT</name>
<dbReference type="GO" id="GO:0009427">
    <property type="term" value="C:bacterial-type flagellum basal body, distal rod, L ring"/>
    <property type="evidence" value="ECO:0007669"/>
    <property type="project" value="InterPro"/>
</dbReference>
<dbReference type="InterPro" id="IPR000527">
    <property type="entry name" value="Flag_Lring"/>
</dbReference>
<evidence type="ECO:0000256" key="2">
    <source>
        <dbReference type="ARBA" id="ARBA00004117"/>
    </source>
</evidence>
<keyword evidence="5" id="KW-0732">Signal</keyword>
<evidence type="ECO:0000313" key="10">
    <source>
        <dbReference type="Proteomes" id="UP000315750"/>
    </source>
</evidence>
<reference evidence="9 10" key="1">
    <citation type="submission" date="2019-02" db="EMBL/GenBank/DDBJ databases">
        <title>Deep-cultivation of Planctomycetes and their phenomic and genomic characterization uncovers novel biology.</title>
        <authorList>
            <person name="Wiegand S."/>
            <person name="Jogler M."/>
            <person name="Boedeker C."/>
            <person name="Pinto D."/>
            <person name="Vollmers J."/>
            <person name="Rivas-Marin E."/>
            <person name="Kohn T."/>
            <person name="Peeters S.H."/>
            <person name="Heuer A."/>
            <person name="Rast P."/>
            <person name="Oberbeckmann S."/>
            <person name="Bunk B."/>
            <person name="Jeske O."/>
            <person name="Meyerdierks A."/>
            <person name="Storesund J.E."/>
            <person name="Kallscheuer N."/>
            <person name="Luecker S."/>
            <person name="Lage O.M."/>
            <person name="Pohl T."/>
            <person name="Merkel B.J."/>
            <person name="Hornburger P."/>
            <person name="Mueller R.-W."/>
            <person name="Bruemmer F."/>
            <person name="Labrenz M."/>
            <person name="Spormann A.M."/>
            <person name="Op den Camp H."/>
            <person name="Overmann J."/>
            <person name="Amann R."/>
            <person name="Jetten M.S.M."/>
            <person name="Mascher T."/>
            <person name="Medema M.H."/>
            <person name="Devos D.P."/>
            <person name="Kaster A.-K."/>
            <person name="Ovreas L."/>
            <person name="Rohde M."/>
            <person name="Galperin M.Y."/>
            <person name="Jogler C."/>
        </authorList>
    </citation>
    <scope>NUCLEOTIDE SEQUENCE [LARGE SCALE GENOMIC DNA]</scope>
    <source>
        <strain evidence="9 10">Pan181</strain>
    </source>
</reference>
<keyword evidence="9" id="KW-0282">Flagellum</keyword>
<evidence type="ECO:0000313" key="9">
    <source>
        <dbReference type="EMBL" id="QDU57445.1"/>
    </source>
</evidence>
<sequence length="243" mass="26527">MPKTSSKHDVLAFALPAILLALVVLAHSECSAQEGSLLAKQGGTQTAPDGTVVSNGQLTLENTSFIFRPLPPEAQRELSKQDIITVLVDYRTAMNSDGSVQSRITNNYNAQLLDWLGFDGSDIYAAPQSRGDPTIAGAINSQIRSQTELESNDSLTFRIAATIVDIRPNGNLVIEAHRQVENNGETWQQSLTGVVARQFVNPDRTVRSDAIAELSIKKVEQGHVRDATARGWIGKWYGRVKPF</sequence>
<dbReference type="PANTHER" id="PTHR34933:SF1">
    <property type="entry name" value="FLAGELLAR L-RING PROTEIN"/>
    <property type="match status" value="1"/>
</dbReference>
<dbReference type="GO" id="GO:0071973">
    <property type="term" value="P:bacterial-type flagellum-dependent cell motility"/>
    <property type="evidence" value="ECO:0007669"/>
    <property type="project" value="InterPro"/>
</dbReference>